<comment type="caution">
    <text evidence="3">The sequence shown here is derived from an EMBL/GenBank/DDBJ whole genome shotgun (WGS) entry which is preliminary data.</text>
</comment>
<name>A0A917A0U3_9SPHN</name>
<dbReference type="GO" id="GO:0017168">
    <property type="term" value="F:5-oxoprolinase (ATP-hydrolyzing) activity"/>
    <property type="evidence" value="ECO:0007669"/>
    <property type="project" value="TreeGrafter"/>
</dbReference>
<dbReference type="Proteomes" id="UP000635071">
    <property type="component" value="Unassembled WGS sequence"/>
</dbReference>
<feature type="compositionally biased region" description="Polar residues" evidence="1">
    <location>
        <begin position="1"/>
        <end position="14"/>
    </location>
</feature>
<proteinExistence type="predicted"/>
<evidence type="ECO:0000259" key="2">
    <source>
        <dbReference type="Pfam" id="PF02538"/>
    </source>
</evidence>
<evidence type="ECO:0000256" key="1">
    <source>
        <dbReference type="SAM" id="MobiDB-lite"/>
    </source>
</evidence>
<sequence length="764" mass="82667">MHNNQAATDWNGRTHSYRPKPDWSDRISPNLALHTDFDDNLDPVTFEVLRQKLWTINLAHGETITRISGSPLLAALDFNMSILTEDAEVVVNAPYVQFLNAGAPLGIRYILEKHSGKPGIDEGDIWCCNDPWIAACHQMDVMFAAPIFVDGMLFGWVANAGHQYDLGGIVPGGWPQNAEDVYSDPVVLTPFKMVERGELRPDMEALYLRQSRMPDLVALDLRAQIAGVVLARDQIVGLAKRYGAGTVKAAMRRMLDQAQESFRQTLLKVPDGTWTEIRYLDEALPGQRTTQRTHLTITKKGDRITINNAGTDAQTPGTNGIPFTSFSGSITGIISVSMLYAQLFAYGGCERQIDYDLTPGLLLCVDYPTAVSGGILQTIPMMNAVQSILSRMMACADELRPDLVAPCGDFMLPVLIGYDDRGKYFGQAILDSFGCGSGARSFGDGVNSSGPTFSPLSVVLNVELIEQWYPLLFLYRKEDADGGGAGEWRGGNGIRSAITPYRSQSMTVVTNSGGQCISAQNAGGLFGGLPSPAGHYLVRYGTDLLERAGNRIMPAGIEELQAERTEPLRAKSNGAALDAGDVMEIRVGGGGGYGDPLERDPARVARDVALGYASTHAATSIYGVALTSGGDVAVKPTEALRHKLRGERALWRASGLSDDARTTPATGEPRRLIHAYIASVDRDGERVLACDKCGHRYCGYGGDYKVAALMDEASVTTIPSAVDPAHFVDEPIVLRRFCCPGCHVQVCAEVTKADEIVKAEMTFS</sequence>
<dbReference type="InterPro" id="IPR045079">
    <property type="entry name" value="Oxoprolinase-like"/>
</dbReference>
<reference evidence="3" key="1">
    <citation type="journal article" date="2014" name="Int. J. Syst. Evol. Microbiol.">
        <title>Complete genome sequence of Corynebacterium casei LMG S-19264T (=DSM 44701T), isolated from a smear-ripened cheese.</title>
        <authorList>
            <consortium name="US DOE Joint Genome Institute (JGI-PGF)"/>
            <person name="Walter F."/>
            <person name="Albersmeier A."/>
            <person name="Kalinowski J."/>
            <person name="Ruckert C."/>
        </authorList>
    </citation>
    <scope>NUCLEOTIDE SEQUENCE</scope>
    <source>
        <strain evidence="3">CGMCC 1.15519</strain>
    </source>
</reference>
<dbReference type="AlphaFoldDB" id="A0A917A0U3"/>
<reference evidence="3" key="2">
    <citation type="submission" date="2020-09" db="EMBL/GenBank/DDBJ databases">
        <authorList>
            <person name="Sun Q."/>
            <person name="Zhou Y."/>
        </authorList>
    </citation>
    <scope>NUCLEOTIDE SEQUENCE</scope>
    <source>
        <strain evidence="3">CGMCC 1.15519</strain>
    </source>
</reference>
<dbReference type="EMBL" id="BMJM01000013">
    <property type="protein sequence ID" value="GGE20257.1"/>
    <property type="molecule type" value="Genomic_DNA"/>
</dbReference>
<keyword evidence="4" id="KW-1185">Reference proteome</keyword>
<gene>
    <name evidence="3" type="ORF">GCM10011529_28630</name>
</gene>
<feature type="region of interest" description="Disordered" evidence="1">
    <location>
        <begin position="1"/>
        <end position="21"/>
    </location>
</feature>
<dbReference type="Pfam" id="PF02538">
    <property type="entry name" value="Hydantoinase_B"/>
    <property type="match status" value="1"/>
</dbReference>
<dbReference type="RefSeq" id="WP_188763923.1">
    <property type="nucleotide sequence ID" value="NZ_BMJM01000013.1"/>
</dbReference>
<dbReference type="GO" id="GO:0006749">
    <property type="term" value="P:glutathione metabolic process"/>
    <property type="evidence" value="ECO:0007669"/>
    <property type="project" value="TreeGrafter"/>
</dbReference>
<dbReference type="PANTHER" id="PTHR11365:SF23">
    <property type="entry name" value="HYPOTHETICAL 5-OXOPROLINASE (EUROFUNG)-RELATED"/>
    <property type="match status" value="1"/>
</dbReference>
<accession>A0A917A0U3</accession>
<protein>
    <submittedName>
        <fullName evidence="3">N-methylhydantoinase</fullName>
    </submittedName>
</protein>
<dbReference type="GO" id="GO:0005829">
    <property type="term" value="C:cytosol"/>
    <property type="evidence" value="ECO:0007669"/>
    <property type="project" value="TreeGrafter"/>
</dbReference>
<feature type="domain" description="Hydantoinase B/oxoprolinase" evidence="2">
    <location>
        <begin position="42"/>
        <end position="596"/>
    </location>
</feature>
<evidence type="ECO:0000313" key="4">
    <source>
        <dbReference type="Proteomes" id="UP000635071"/>
    </source>
</evidence>
<evidence type="ECO:0000313" key="3">
    <source>
        <dbReference type="EMBL" id="GGE20257.1"/>
    </source>
</evidence>
<dbReference type="InterPro" id="IPR003692">
    <property type="entry name" value="Hydantoinase_B"/>
</dbReference>
<organism evidence="3 4">
    <name type="scientific">Sandarakinorhabdus glacialis</name>
    <dbReference type="NCBI Taxonomy" id="1614636"/>
    <lineage>
        <taxon>Bacteria</taxon>
        <taxon>Pseudomonadati</taxon>
        <taxon>Pseudomonadota</taxon>
        <taxon>Alphaproteobacteria</taxon>
        <taxon>Sphingomonadales</taxon>
        <taxon>Sphingosinicellaceae</taxon>
        <taxon>Sandarakinorhabdus</taxon>
    </lineage>
</organism>
<dbReference type="PANTHER" id="PTHR11365">
    <property type="entry name" value="5-OXOPROLINASE RELATED"/>
    <property type="match status" value="1"/>
</dbReference>